<name>A0A1L7XYV2_9HELO</name>
<feature type="region of interest" description="Disordered" evidence="1">
    <location>
        <begin position="1"/>
        <end position="96"/>
    </location>
</feature>
<reference evidence="2 3" key="1">
    <citation type="submission" date="2016-03" db="EMBL/GenBank/DDBJ databases">
        <authorList>
            <person name="Ploux O."/>
        </authorList>
    </citation>
    <scope>NUCLEOTIDE SEQUENCE [LARGE SCALE GENOMIC DNA]</scope>
    <source>
        <strain evidence="2 3">UAMH 11012</strain>
    </source>
</reference>
<evidence type="ECO:0000256" key="1">
    <source>
        <dbReference type="SAM" id="MobiDB-lite"/>
    </source>
</evidence>
<gene>
    <name evidence="2" type="ORF">PAC_20154</name>
</gene>
<feature type="compositionally biased region" description="Basic and acidic residues" evidence="1">
    <location>
        <begin position="86"/>
        <end position="96"/>
    </location>
</feature>
<dbReference type="AlphaFoldDB" id="A0A1L7XYV2"/>
<dbReference type="EMBL" id="FJOG01000115">
    <property type="protein sequence ID" value="CZR70253.1"/>
    <property type="molecule type" value="Genomic_DNA"/>
</dbReference>
<proteinExistence type="predicted"/>
<evidence type="ECO:0000313" key="3">
    <source>
        <dbReference type="Proteomes" id="UP000184330"/>
    </source>
</evidence>
<sequence length="243" mass="27011">MCGGKADEAPAPASIPVELPTTGGERRPGTRNRPSTGDHRPKSHAHRPQSERRPRPGSSSARPSGTGDHGGRRTSSHRGHQHRERPKRDIEPIHEYPEDRVISGDVAELGAFIDAHVGEFYSPSNSGSTGRPQMDDRRLRQPAIRNFIIEKVIRSIILTNSPNIAQVAHELADDLRAYSNSNGKREEHLVSLCELGDNLRRSMQDHPASWTFGPLQQDGYIILVPALLRDEGEVIASQRFRIR</sequence>
<feature type="compositionally biased region" description="Basic residues" evidence="1">
    <location>
        <begin position="72"/>
        <end position="85"/>
    </location>
</feature>
<accession>A0A1L7XYV2</accession>
<dbReference type="OrthoDB" id="3562278at2759"/>
<protein>
    <submittedName>
        <fullName evidence="2">Uncharacterized protein</fullName>
    </submittedName>
</protein>
<evidence type="ECO:0000313" key="2">
    <source>
        <dbReference type="EMBL" id="CZR70253.1"/>
    </source>
</evidence>
<organism evidence="2 3">
    <name type="scientific">Phialocephala subalpina</name>
    <dbReference type="NCBI Taxonomy" id="576137"/>
    <lineage>
        <taxon>Eukaryota</taxon>
        <taxon>Fungi</taxon>
        <taxon>Dikarya</taxon>
        <taxon>Ascomycota</taxon>
        <taxon>Pezizomycotina</taxon>
        <taxon>Leotiomycetes</taxon>
        <taxon>Helotiales</taxon>
        <taxon>Mollisiaceae</taxon>
        <taxon>Phialocephala</taxon>
        <taxon>Phialocephala fortinii species complex</taxon>
    </lineage>
</organism>
<keyword evidence="3" id="KW-1185">Reference proteome</keyword>
<dbReference type="Proteomes" id="UP000184330">
    <property type="component" value="Unassembled WGS sequence"/>
</dbReference>